<dbReference type="EMBL" id="RXGB01000344">
    <property type="protein sequence ID" value="TMX03854.1"/>
    <property type="molecule type" value="Genomic_DNA"/>
</dbReference>
<evidence type="ECO:0000256" key="1">
    <source>
        <dbReference type="SAM" id="MobiDB-lite"/>
    </source>
</evidence>
<sequence>MSSHKESTKRHIRKKMVHHYQEPPHPITFGEYFPNWLYTKFSCDGIKYLCCNVDEKEEKDANPSYQSSKDTPKLSPKVENPSCPSPKDVSYLSPGVEYACMAKITFFDDDLLFGDTFYNRPLFMVGFAHEKRMLDSLKISKVAVDKAKVANKEDQKLSNPNKMSNMIGAFSSKKVTSILCYVGKAKEDKRHSLELRENTLEGLTLLIRRIDMMKSSTKLHEKSTDFETLLHKKFMARKSPQYEVIPMKRTEEGFDPNAYKMLAKAGFDPNEPSKLWKLPSEPAMRQQREGVGYKKPPPIRISIKGLSNNYITAKDEPTNSNKRPSIFNQFLSSTQRISVFEKLGTLRKKHMVRRNSKEGVKVTVDALNEINLRTDKDHIPSYVNASLANNEERAYVDLLKEYKDVSAWSYKEIPGLDSKVSVHHLAVRSGAHPFKQTQRRFRPELVPVIETEVNKLIEAAFYVKLSTPHGFQVLTP</sequence>
<protein>
    <submittedName>
        <fullName evidence="2">Uncharacterized protein</fullName>
    </submittedName>
</protein>
<proteinExistence type="predicted"/>
<feature type="region of interest" description="Disordered" evidence="1">
    <location>
        <begin position="60"/>
        <end position="86"/>
    </location>
</feature>
<evidence type="ECO:0000313" key="2">
    <source>
        <dbReference type="EMBL" id="TMX03854.1"/>
    </source>
</evidence>
<comment type="caution">
    <text evidence="2">The sequence shown here is derived from an EMBL/GenBank/DDBJ whole genome shotgun (WGS) entry which is preliminary data.</text>
</comment>
<accession>A0A6N2CFF0</accession>
<reference evidence="2" key="1">
    <citation type="submission" date="2019-05" db="EMBL/GenBank/DDBJ databases">
        <title>The de novo reference genome and transcriptome assemblies of the wild tomato species Solanum chilense.</title>
        <authorList>
            <person name="Stam R."/>
            <person name="Nosenko T."/>
            <person name="Hoerger A.C."/>
            <person name="Stephan W."/>
            <person name="Seidel M.A."/>
            <person name="Kuhn J.M.M."/>
            <person name="Haberer G."/>
            <person name="Tellier A."/>
        </authorList>
    </citation>
    <scope>NUCLEOTIDE SEQUENCE</scope>
    <source>
        <tissue evidence="2">Mature leaves</tissue>
    </source>
</reference>
<organism evidence="2">
    <name type="scientific">Solanum chilense</name>
    <name type="common">Tomato</name>
    <name type="synonym">Lycopersicon chilense</name>
    <dbReference type="NCBI Taxonomy" id="4083"/>
    <lineage>
        <taxon>Eukaryota</taxon>
        <taxon>Viridiplantae</taxon>
        <taxon>Streptophyta</taxon>
        <taxon>Embryophyta</taxon>
        <taxon>Tracheophyta</taxon>
        <taxon>Spermatophyta</taxon>
        <taxon>Magnoliopsida</taxon>
        <taxon>eudicotyledons</taxon>
        <taxon>Gunneridae</taxon>
        <taxon>Pentapetalae</taxon>
        <taxon>asterids</taxon>
        <taxon>lamiids</taxon>
        <taxon>Solanales</taxon>
        <taxon>Solanaceae</taxon>
        <taxon>Solanoideae</taxon>
        <taxon>Solaneae</taxon>
        <taxon>Solanum</taxon>
        <taxon>Solanum subgen. Lycopersicon</taxon>
    </lineage>
</organism>
<name>A0A6N2CFF0_SOLCI</name>
<dbReference type="AlphaFoldDB" id="A0A6N2CFF0"/>
<gene>
    <name evidence="2" type="ORF">EJD97_013434</name>
</gene>